<accession>A0A1P8WHB5</accession>
<dbReference type="PANTHER" id="PTHR36513:SF1">
    <property type="entry name" value="TRANSMEMBRANE PROTEIN"/>
    <property type="match status" value="1"/>
</dbReference>
<dbReference type="InterPro" id="IPR010297">
    <property type="entry name" value="DUF900_hydrolase"/>
</dbReference>
<keyword evidence="2" id="KW-1185">Reference proteome</keyword>
<dbReference type="Pfam" id="PF05990">
    <property type="entry name" value="DUF900"/>
    <property type="match status" value="1"/>
</dbReference>
<name>A0A1P8WHB5_9PLAN</name>
<dbReference type="SUPFAM" id="SSF53474">
    <property type="entry name" value="alpha/beta-Hydrolases"/>
    <property type="match status" value="1"/>
</dbReference>
<dbReference type="OrthoDB" id="334507at2"/>
<dbReference type="KEGG" id="fmr:Fuma_03047"/>
<sequence>MKPFHLQIRLDLEAASVACQWFGSSGIHAEGNTQFALQENADALLIPDPCLIDLQPLLAEIADETISSAEQLADSDEFLLLRDLLAADDFTDLTEQLFRFLYPLSQDRSRFEAVQKSTDDRVWVDPDNRLVRVWFATDRKPVEADDVLQRFSSNQSSDQITYGVCNVFIPQSHKPGSTGTAWWRRWIRLQPDDSLQLQGLHALPNDVFRAGIANRLETWWNSGERNVFVYIHGFNVSFEEAAIGAAQIGYDLKVPGEMAFYSWPSQGKTSASGYTADEATITASVKHIAQFLHELSEHSGAERIHIFVHSMGNRGFLSALERLVAQARPQLSLGQVFFCAPDEDVRTFKDKATTFPHESENRTLLVSPQDTAVLLSKELRGGLDRIGYVPPVTVIDGIDTIEVGGFDIFQLGHGYFAQAEPVIHDMREAITTGRPAAKRPIPRPFNDHFVIDVSDEPKT</sequence>
<organism evidence="1 2">
    <name type="scientific">Fuerstiella marisgermanici</name>
    <dbReference type="NCBI Taxonomy" id="1891926"/>
    <lineage>
        <taxon>Bacteria</taxon>
        <taxon>Pseudomonadati</taxon>
        <taxon>Planctomycetota</taxon>
        <taxon>Planctomycetia</taxon>
        <taxon>Planctomycetales</taxon>
        <taxon>Planctomycetaceae</taxon>
        <taxon>Fuerstiella</taxon>
    </lineage>
</organism>
<evidence type="ECO:0000313" key="1">
    <source>
        <dbReference type="EMBL" id="APZ93430.1"/>
    </source>
</evidence>
<proteinExistence type="predicted"/>
<dbReference type="EMBL" id="CP017641">
    <property type="protein sequence ID" value="APZ93430.1"/>
    <property type="molecule type" value="Genomic_DNA"/>
</dbReference>
<evidence type="ECO:0008006" key="3">
    <source>
        <dbReference type="Google" id="ProtNLM"/>
    </source>
</evidence>
<evidence type="ECO:0000313" key="2">
    <source>
        <dbReference type="Proteomes" id="UP000187735"/>
    </source>
</evidence>
<dbReference type="Gene3D" id="3.40.50.1820">
    <property type="entry name" value="alpha/beta hydrolase"/>
    <property type="match status" value="1"/>
</dbReference>
<gene>
    <name evidence="1" type="ORF">Fuma_03047</name>
</gene>
<dbReference type="PANTHER" id="PTHR36513">
    <property type="entry name" value="ABC TRANSMEMBRANE TYPE-1 DOMAIN-CONTAINING PROTEIN"/>
    <property type="match status" value="1"/>
</dbReference>
<dbReference type="Proteomes" id="UP000187735">
    <property type="component" value="Chromosome"/>
</dbReference>
<dbReference type="AlphaFoldDB" id="A0A1P8WHB5"/>
<dbReference type="InterPro" id="IPR029058">
    <property type="entry name" value="AB_hydrolase_fold"/>
</dbReference>
<reference evidence="1 2" key="1">
    <citation type="journal article" date="2016" name="Front. Microbiol.">
        <title>Fuerstia marisgermanicae gen. nov., sp. nov., an Unusual Member of the Phylum Planctomycetes from the German Wadden Sea.</title>
        <authorList>
            <person name="Kohn T."/>
            <person name="Heuer A."/>
            <person name="Jogler M."/>
            <person name="Vollmers J."/>
            <person name="Boedeker C."/>
            <person name="Bunk B."/>
            <person name="Rast P."/>
            <person name="Borchert D."/>
            <person name="Glockner I."/>
            <person name="Freese H.M."/>
            <person name="Klenk H.P."/>
            <person name="Overmann J."/>
            <person name="Kaster A.K."/>
            <person name="Rohde M."/>
            <person name="Wiegand S."/>
            <person name="Jogler C."/>
        </authorList>
    </citation>
    <scope>NUCLEOTIDE SEQUENCE [LARGE SCALE GENOMIC DNA]</scope>
    <source>
        <strain evidence="1 2">NH11</strain>
    </source>
</reference>
<protein>
    <recommendedName>
        <fullName evidence="3">Alpha/beta hydrolase</fullName>
    </recommendedName>
</protein>
<dbReference type="STRING" id="1891926.Fuma_03047"/>
<dbReference type="RefSeq" id="WP_145944197.1">
    <property type="nucleotide sequence ID" value="NZ_CP017641.1"/>
</dbReference>